<dbReference type="SUPFAM" id="SSF52540">
    <property type="entry name" value="P-loop containing nucleoside triphosphate hydrolases"/>
    <property type="match status" value="1"/>
</dbReference>
<dbReference type="Pfam" id="PF00154">
    <property type="entry name" value="RecA_N"/>
    <property type="match status" value="1"/>
</dbReference>
<dbReference type="InterPro" id="IPR020588">
    <property type="entry name" value="RecA_ATP-bd"/>
</dbReference>
<comment type="similarity">
    <text evidence="1">Belongs to the RecA family.</text>
</comment>
<name>A0AAN0XZI0_9VIBR</name>
<gene>
    <name evidence="10" type="ORF">A6E01_20325</name>
</gene>
<dbReference type="EMBL" id="CP016179">
    <property type="protein sequence ID" value="ANO35561.1"/>
    <property type="molecule type" value="Genomic_DNA"/>
</dbReference>
<dbReference type="Proteomes" id="UP000092018">
    <property type="component" value="Plasmid unnamed1"/>
</dbReference>
<dbReference type="KEGG" id="vbr:A6E01_20325"/>
<dbReference type="PROSITE" id="PS50162">
    <property type="entry name" value="RECA_2"/>
    <property type="match status" value="1"/>
</dbReference>
<dbReference type="GO" id="GO:0006281">
    <property type="term" value="P:DNA repair"/>
    <property type="evidence" value="ECO:0007669"/>
    <property type="project" value="UniProtKB-KW"/>
</dbReference>
<dbReference type="GO" id="GO:0005524">
    <property type="term" value="F:ATP binding"/>
    <property type="evidence" value="ECO:0007669"/>
    <property type="project" value="UniProtKB-KW"/>
</dbReference>
<dbReference type="PANTHER" id="PTHR45900:SF1">
    <property type="entry name" value="MITOCHONDRIAL DNA REPAIR PROTEIN RECA HOMOLOG-RELATED"/>
    <property type="match status" value="1"/>
</dbReference>
<reference evidence="10 11" key="1">
    <citation type="submission" date="2016-06" db="EMBL/GenBank/DDBJ databases">
        <title>Adaptive Radiation by Waves of Gene Transfer Leads to Fine-Scale Resource Partitioning in Marine Microbes.</title>
        <authorList>
            <person name="Hehemann J.-H."/>
            <person name="Arevalo P."/>
            <person name="Datta M.S."/>
            <person name="Yu X."/>
            <person name="Corzett C."/>
            <person name="Henschel A."/>
            <person name="Preheim S.P."/>
            <person name="Timberlake S."/>
            <person name="Alm E.J."/>
            <person name="Polz M.F."/>
        </authorList>
    </citation>
    <scope>NUCLEOTIDE SEQUENCE [LARGE SCALE GENOMIC DNA]</scope>
    <source>
        <strain evidence="10 11">FF50</strain>
        <plasmid evidence="10 11">unnamed1</plasmid>
    </source>
</reference>
<dbReference type="PANTHER" id="PTHR45900">
    <property type="entry name" value="RECA"/>
    <property type="match status" value="1"/>
</dbReference>
<evidence type="ECO:0000256" key="7">
    <source>
        <dbReference type="ARBA" id="ARBA00023172"/>
    </source>
</evidence>
<evidence type="ECO:0000256" key="3">
    <source>
        <dbReference type="ARBA" id="ARBA00022741"/>
    </source>
</evidence>
<evidence type="ECO:0000256" key="8">
    <source>
        <dbReference type="ARBA" id="ARBA00023204"/>
    </source>
</evidence>
<dbReference type="PRINTS" id="PR00142">
    <property type="entry name" value="RECA"/>
</dbReference>
<feature type="domain" description="RecA family profile 1" evidence="9">
    <location>
        <begin position="35"/>
        <end position="200"/>
    </location>
</feature>
<dbReference type="GO" id="GO:0003697">
    <property type="term" value="F:single-stranded DNA binding"/>
    <property type="evidence" value="ECO:0007669"/>
    <property type="project" value="InterPro"/>
</dbReference>
<keyword evidence="6" id="KW-0238">DNA-binding</keyword>
<keyword evidence="4" id="KW-0227">DNA damage</keyword>
<geneLocation type="plasmid" evidence="10 11">
    <name>unnamed1</name>
</geneLocation>
<accession>A0AAN0XZI0</accession>
<evidence type="ECO:0000256" key="5">
    <source>
        <dbReference type="ARBA" id="ARBA00022840"/>
    </source>
</evidence>
<organism evidence="10 11">
    <name type="scientific">Vibrio breoganii</name>
    <dbReference type="NCBI Taxonomy" id="553239"/>
    <lineage>
        <taxon>Bacteria</taxon>
        <taxon>Pseudomonadati</taxon>
        <taxon>Pseudomonadota</taxon>
        <taxon>Gammaproteobacteria</taxon>
        <taxon>Vibrionales</taxon>
        <taxon>Vibrionaceae</taxon>
        <taxon>Vibrio</taxon>
    </lineage>
</organism>
<keyword evidence="7" id="KW-0233">DNA recombination</keyword>
<dbReference type="InterPro" id="IPR049428">
    <property type="entry name" value="RecA-like_N"/>
</dbReference>
<keyword evidence="5" id="KW-0067">ATP-binding</keyword>
<evidence type="ECO:0000256" key="6">
    <source>
        <dbReference type="ARBA" id="ARBA00023125"/>
    </source>
</evidence>
<keyword evidence="10" id="KW-0614">Plasmid</keyword>
<dbReference type="InterPro" id="IPR013765">
    <property type="entry name" value="DNA_recomb/repair_RecA"/>
</dbReference>
<dbReference type="GO" id="GO:0006310">
    <property type="term" value="P:DNA recombination"/>
    <property type="evidence" value="ECO:0007669"/>
    <property type="project" value="UniProtKB-KW"/>
</dbReference>
<keyword evidence="8" id="KW-0234">DNA repair</keyword>
<dbReference type="RefSeq" id="WP_065211320.1">
    <property type="nucleotide sequence ID" value="NZ_CP016179.1"/>
</dbReference>
<dbReference type="AlphaFoldDB" id="A0AAN0XZI0"/>
<proteinExistence type="inferred from homology"/>
<evidence type="ECO:0000313" key="11">
    <source>
        <dbReference type="Proteomes" id="UP000092018"/>
    </source>
</evidence>
<evidence type="ECO:0000313" key="10">
    <source>
        <dbReference type="EMBL" id="ANO35561.1"/>
    </source>
</evidence>
<evidence type="ECO:0000256" key="1">
    <source>
        <dbReference type="ARBA" id="ARBA00009391"/>
    </source>
</evidence>
<evidence type="ECO:0000256" key="4">
    <source>
        <dbReference type="ARBA" id="ARBA00022763"/>
    </source>
</evidence>
<sequence>MQSATLKKNTHQQEAALASLRKKYGSSLVVKTSSDYEVIPTGFPSLDHELLGGWVKGKFHELFGPPQSGKTVLAYSSISHAQKSGLICVYIDADGKYSPEVAAANGVDIDSLEVFAPSTAEEAFNITLHAVQSGVGFVVIDSVASLVPKKIYADASIGAFGDLDLDQNDMELARVSSLALRFIRPLLQAKEATVLLCNQSRSRVVDVFGGAQNKDGGASVIDRIMTTATPGGEYIKSVSSSRVELKLASSPQVKHISAQSHVSVVQSQLTRPGAVDSVLLPMRLSRLLVEVDVLTLAVRTGVVEVDKGSYRFADKVLGGNYNAALKTLTVNASVLEQMLCEVKK</sequence>
<dbReference type="InterPro" id="IPR027417">
    <property type="entry name" value="P-loop_NTPase"/>
</dbReference>
<dbReference type="Gene3D" id="3.40.50.300">
    <property type="entry name" value="P-loop containing nucleotide triphosphate hydrolases"/>
    <property type="match status" value="1"/>
</dbReference>
<protein>
    <recommendedName>
        <fullName evidence="2">Protein RecA</fullName>
    </recommendedName>
</protein>
<evidence type="ECO:0000256" key="2">
    <source>
        <dbReference type="ARBA" id="ARBA00015553"/>
    </source>
</evidence>
<evidence type="ECO:0000259" key="9">
    <source>
        <dbReference type="PROSITE" id="PS50162"/>
    </source>
</evidence>
<dbReference type="GO" id="GO:0140664">
    <property type="term" value="F:ATP-dependent DNA damage sensor activity"/>
    <property type="evidence" value="ECO:0007669"/>
    <property type="project" value="InterPro"/>
</dbReference>
<keyword evidence="3" id="KW-0547">Nucleotide-binding</keyword>